<keyword evidence="3" id="KW-1185">Reference proteome</keyword>
<proteinExistence type="predicted"/>
<dbReference type="Proteomes" id="UP000677913">
    <property type="component" value="Unassembled WGS sequence"/>
</dbReference>
<feature type="region of interest" description="Disordered" evidence="1">
    <location>
        <begin position="45"/>
        <end position="66"/>
    </location>
</feature>
<dbReference type="RefSeq" id="WP_211469852.1">
    <property type="nucleotide sequence ID" value="NZ_JAGSXH010000086.1"/>
</dbReference>
<evidence type="ECO:0000313" key="3">
    <source>
        <dbReference type="Proteomes" id="UP000677913"/>
    </source>
</evidence>
<protein>
    <submittedName>
        <fullName evidence="2">Uncharacterized protein</fullName>
    </submittedName>
</protein>
<evidence type="ECO:0000313" key="2">
    <source>
        <dbReference type="EMBL" id="MBS2965498.1"/>
    </source>
</evidence>
<gene>
    <name evidence="2" type="ORF">KGA66_20785</name>
</gene>
<comment type="caution">
    <text evidence="2">The sequence shown here is derived from an EMBL/GenBank/DDBJ whole genome shotgun (WGS) entry which is preliminary data.</text>
</comment>
<dbReference type="AlphaFoldDB" id="A0A8J8BDP6"/>
<organism evidence="2 3">
    <name type="scientific">Actinocrinis puniceicyclus</name>
    <dbReference type="NCBI Taxonomy" id="977794"/>
    <lineage>
        <taxon>Bacteria</taxon>
        <taxon>Bacillati</taxon>
        <taxon>Actinomycetota</taxon>
        <taxon>Actinomycetes</taxon>
        <taxon>Catenulisporales</taxon>
        <taxon>Actinospicaceae</taxon>
        <taxon>Actinocrinis</taxon>
    </lineage>
</organism>
<sequence>MATALTARAAAPGTATAARLADRFAPDAAAGRYHHRIGADRDCQAARRSAAAGEPGRGIARLTARP</sequence>
<reference evidence="2" key="1">
    <citation type="submission" date="2021-04" db="EMBL/GenBank/DDBJ databases">
        <title>Genome based classification of Actinospica acidithermotolerans sp. nov., an actinobacterium isolated from an Indonesian hot spring.</title>
        <authorList>
            <person name="Kusuma A.B."/>
            <person name="Putra K.E."/>
            <person name="Nafisah S."/>
            <person name="Loh J."/>
            <person name="Nouioui I."/>
            <person name="Goodfellow M."/>
        </authorList>
    </citation>
    <scope>NUCLEOTIDE SEQUENCE</scope>
    <source>
        <strain evidence="2">DSM 45618</strain>
    </source>
</reference>
<evidence type="ECO:0000256" key="1">
    <source>
        <dbReference type="SAM" id="MobiDB-lite"/>
    </source>
</evidence>
<accession>A0A8J8BDP6</accession>
<dbReference type="EMBL" id="JAGSXH010000086">
    <property type="protein sequence ID" value="MBS2965498.1"/>
    <property type="molecule type" value="Genomic_DNA"/>
</dbReference>
<name>A0A8J8BDP6_9ACTN</name>